<keyword evidence="7 11" id="KW-0805">Transcription regulation</keyword>
<keyword evidence="4 11" id="KW-0227">DNA damage</keyword>
<dbReference type="OMA" id="QGCDITS"/>
<keyword evidence="13" id="KW-1185">Reference proteome</keyword>
<dbReference type="GO" id="GO:0008270">
    <property type="term" value="F:zinc ion binding"/>
    <property type="evidence" value="ECO:0007669"/>
    <property type="project" value="UniProtKB-KW"/>
</dbReference>
<dbReference type="GO" id="GO:0006289">
    <property type="term" value="P:nucleotide-excision repair"/>
    <property type="evidence" value="ECO:0007669"/>
    <property type="project" value="UniProtKB-UniRule"/>
</dbReference>
<evidence type="ECO:0000313" key="13">
    <source>
        <dbReference type="Proteomes" id="UP000807504"/>
    </source>
</evidence>
<keyword evidence="3 11" id="KW-0479">Metal-binding</keyword>
<sequence>MMNENAADGEEERESLVVAIIDLNPSPQMIKDGECIVPKCLDALIAFCCSHVMLNPLNKLAIIGCHTRQSAFLYPLPSSSEFEDFRPSDGQYELFANIKNAVHTNVKKLVLQNNEEEIYTESLVAGAMTMALCYIHRLRKQHIIEKKIQARILIVSASGDSASQYMNFMNVFFTSQKEGVLIDACVIEKDSGLLQQGCDITGGMYLKIQNVSALLQYLLWIFLPNMETRKKMILPTRVHVDYRAACFCHRNLIEIGYVCSVCLSIFCTFSPICSTCQTAFKLGPLPTIIAKKRRKQASLRQ</sequence>
<evidence type="ECO:0000256" key="2">
    <source>
        <dbReference type="ARBA" id="ARBA00005273"/>
    </source>
</evidence>
<comment type="function">
    <text evidence="11">Component of the general transcription and DNA repair factor IIH (TFIIH) core complex, which is involved in general and transcription-coupled nucleotide excision repair (NER) of damaged DNA and, when complexed to CAK, in RNA transcription by RNA polymerase II. In NER, TFIIH acts by opening DNA around the lesion to allow the excision of the damaged oligonucleotide and its replacement by a new DNA fragment. In transcription, TFIIH has an essential role in transcription initiation. When the pre-initiation complex (PIC) has been established, TFIIH is required for promoter opening and promoter escape. Phosphorylation of the C-terminal tail (CTD) of the largest subunit of RNA polymerase II by the kinase module CAK controls the initiation of transcription.</text>
</comment>
<comment type="subunit">
    <text evidence="11">Part of a TFIID-containing RNA polymerase II pre-initiation complex that is composed of TBP and at least GTF2A1, GTF2A2, GTF2E1, GTF2E2, GTF2F1, GTF2H2, GTF2H3, GTF2H4, GTF2H5, GTF2B, TCEA1, ERCC2, ERCC3, TAF1, TAF2, TAF3, TAF4, TAF5, TAF6, TAF7, TAF8, TAF9, TAF10, TAF11, TAF12 and TAF13. Component of the 7-subunit TFIIH core complex composed of XPB/ERCC3, XPD/ERCC2, GTF2H1, GTF2H2, GTF2H3, GTF2H4 and GTF2H5, which is active in NER. The core complex associates with the 3-subunit CDK-activating kinase (CAK) module composed of CCNH/cyclin H, CDK7 and MNAT1 to form the 10-subunit holoenzyme (holo-TFIIH) active in transcription. Interacts with RARA; the interaction requires prior phosphorylation of RARA on 'Ser-369' which then enhances interaction of RARA with CDK7.</text>
</comment>
<reference evidence="12" key="2">
    <citation type="submission" date="2020-06" db="EMBL/GenBank/DDBJ databases">
        <authorList>
            <person name="Sheffer M."/>
        </authorList>
    </citation>
    <scope>NUCLEOTIDE SEQUENCE</scope>
</reference>
<evidence type="ECO:0000256" key="3">
    <source>
        <dbReference type="ARBA" id="ARBA00022723"/>
    </source>
</evidence>
<dbReference type="GO" id="GO:0005675">
    <property type="term" value="C:transcription factor TFIIH holo complex"/>
    <property type="evidence" value="ECO:0007669"/>
    <property type="project" value="UniProtKB-UniRule"/>
</dbReference>
<reference evidence="12" key="1">
    <citation type="journal article" date="2020" name="bioRxiv">
        <title>Chromosome-level reference genome of the European wasp spider Argiope bruennichi: a resource for studies on range expansion and evolutionary adaptation.</title>
        <authorList>
            <person name="Sheffer M.M."/>
            <person name="Hoppe A."/>
            <person name="Krehenwinkel H."/>
            <person name="Uhl G."/>
            <person name="Kuss A.W."/>
            <person name="Jensen L."/>
            <person name="Jensen C."/>
            <person name="Gillespie R.G."/>
            <person name="Hoff K.J."/>
            <person name="Prost S."/>
        </authorList>
    </citation>
    <scope>NUCLEOTIDE SEQUENCE</scope>
</reference>
<dbReference type="OrthoDB" id="17307at2759"/>
<evidence type="ECO:0000256" key="11">
    <source>
        <dbReference type="RuleBase" id="RU368090"/>
    </source>
</evidence>
<evidence type="ECO:0000256" key="9">
    <source>
        <dbReference type="ARBA" id="ARBA00023204"/>
    </source>
</evidence>
<keyword evidence="8 11" id="KW-0804">Transcription</keyword>
<evidence type="ECO:0000256" key="6">
    <source>
        <dbReference type="ARBA" id="ARBA00022833"/>
    </source>
</evidence>
<evidence type="ECO:0000256" key="7">
    <source>
        <dbReference type="ARBA" id="ARBA00023015"/>
    </source>
</evidence>
<keyword evidence="5 11" id="KW-0863">Zinc-finger</keyword>
<dbReference type="Gene3D" id="3.40.50.410">
    <property type="entry name" value="von Willebrand factor, type A domain"/>
    <property type="match status" value="1"/>
</dbReference>
<accession>A0A8T0FXN3</accession>
<organism evidence="12 13">
    <name type="scientific">Argiope bruennichi</name>
    <name type="common">Wasp spider</name>
    <name type="synonym">Aranea bruennichi</name>
    <dbReference type="NCBI Taxonomy" id="94029"/>
    <lineage>
        <taxon>Eukaryota</taxon>
        <taxon>Metazoa</taxon>
        <taxon>Ecdysozoa</taxon>
        <taxon>Arthropoda</taxon>
        <taxon>Chelicerata</taxon>
        <taxon>Arachnida</taxon>
        <taxon>Araneae</taxon>
        <taxon>Araneomorphae</taxon>
        <taxon>Entelegynae</taxon>
        <taxon>Araneoidea</taxon>
        <taxon>Araneidae</taxon>
        <taxon>Argiope</taxon>
    </lineage>
</organism>
<keyword evidence="10 11" id="KW-0539">Nucleus</keyword>
<evidence type="ECO:0000256" key="8">
    <source>
        <dbReference type="ARBA" id="ARBA00023163"/>
    </source>
</evidence>
<keyword evidence="9 11" id="KW-0234">DNA repair</keyword>
<protein>
    <recommendedName>
        <fullName evidence="11">General transcription factor IIH subunit 3</fullName>
    </recommendedName>
    <alternativeName>
        <fullName evidence="11">General transcription factor IIH polypeptide 3</fullName>
    </alternativeName>
</protein>
<gene>
    <name evidence="12" type="ORF">HNY73_001650</name>
</gene>
<dbReference type="GO" id="GO:0006355">
    <property type="term" value="P:regulation of DNA-templated transcription"/>
    <property type="evidence" value="ECO:0007669"/>
    <property type="project" value="InterPro"/>
</dbReference>
<evidence type="ECO:0000256" key="10">
    <source>
        <dbReference type="ARBA" id="ARBA00023242"/>
    </source>
</evidence>
<proteinExistence type="inferred from homology"/>
<keyword evidence="6 11" id="KW-0862">Zinc</keyword>
<dbReference type="InterPro" id="IPR004600">
    <property type="entry name" value="TFIIH_Tfb4/GTF2H3"/>
</dbReference>
<dbReference type="Pfam" id="PF03850">
    <property type="entry name" value="Tfb4"/>
    <property type="match status" value="1"/>
</dbReference>
<dbReference type="Proteomes" id="UP000807504">
    <property type="component" value="Unassembled WGS sequence"/>
</dbReference>
<evidence type="ECO:0000256" key="1">
    <source>
        <dbReference type="ARBA" id="ARBA00004123"/>
    </source>
</evidence>
<dbReference type="AlphaFoldDB" id="A0A8T0FXN3"/>
<dbReference type="EMBL" id="JABXBU010000002">
    <property type="protein sequence ID" value="KAF8793593.1"/>
    <property type="molecule type" value="Genomic_DNA"/>
</dbReference>
<comment type="caution">
    <text evidence="12">The sequence shown here is derived from an EMBL/GenBank/DDBJ whole genome shotgun (WGS) entry which is preliminary data.</text>
</comment>
<comment type="subcellular location">
    <subcellularLocation>
        <location evidence="1 11">Nucleus</location>
    </subcellularLocation>
</comment>
<evidence type="ECO:0000313" key="12">
    <source>
        <dbReference type="EMBL" id="KAF8793593.1"/>
    </source>
</evidence>
<comment type="similarity">
    <text evidence="2 11">Belongs to the TFB4 family.</text>
</comment>
<name>A0A8T0FXN3_ARGBR</name>
<dbReference type="InterPro" id="IPR036465">
    <property type="entry name" value="vWFA_dom_sf"/>
</dbReference>
<evidence type="ECO:0000256" key="4">
    <source>
        <dbReference type="ARBA" id="ARBA00022763"/>
    </source>
</evidence>
<dbReference type="PANTHER" id="PTHR12831:SF0">
    <property type="entry name" value="GENERAL TRANSCRIPTION FACTOR IIH SUBUNIT 3"/>
    <property type="match status" value="1"/>
</dbReference>
<dbReference type="PANTHER" id="PTHR12831">
    <property type="entry name" value="TRANSCRIPTION INITIATION FACTOR IIH TFIIH , POLYPEPTIDE 3-RELATED"/>
    <property type="match status" value="1"/>
</dbReference>
<evidence type="ECO:0000256" key="5">
    <source>
        <dbReference type="ARBA" id="ARBA00022771"/>
    </source>
</evidence>
<dbReference type="GO" id="GO:0000439">
    <property type="term" value="C:transcription factor TFIIH core complex"/>
    <property type="evidence" value="ECO:0007669"/>
    <property type="project" value="UniProtKB-UniRule"/>
</dbReference>